<accession>A0ACC0ZDX6</accession>
<protein>
    <submittedName>
        <fullName evidence="1">Uncharacterized protein</fullName>
    </submittedName>
</protein>
<dbReference type="EMBL" id="CM047737">
    <property type="protein sequence ID" value="KAJ0049685.1"/>
    <property type="molecule type" value="Genomic_DNA"/>
</dbReference>
<proteinExistence type="predicted"/>
<gene>
    <name evidence="1" type="ORF">Pint_16408</name>
</gene>
<dbReference type="Proteomes" id="UP001163603">
    <property type="component" value="Chromosome 2"/>
</dbReference>
<reference evidence="2" key="1">
    <citation type="journal article" date="2023" name="G3 (Bethesda)">
        <title>Genome assembly and association tests identify interacting loci associated with vigor, precocity, and sex in interspecific pistachio rootstocks.</title>
        <authorList>
            <person name="Palmer W."/>
            <person name="Jacygrad E."/>
            <person name="Sagayaradj S."/>
            <person name="Cavanaugh K."/>
            <person name="Han R."/>
            <person name="Bertier L."/>
            <person name="Beede B."/>
            <person name="Kafkas S."/>
            <person name="Golino D."/>
            <person name="Preece J."/>
            <person name="Michelmore R."/>
        </authorList>
    </citation>
    <scope>NUCLEOTIDE SEQUENCE [LARGE SCALE GENOMIC DNA]</scope>
</reference>
<keyword evidence="2" id="KW-1185">Reference proteome</keyword>
<name>A0ACC0ZDX6_9ROSI</name>
<sequence>MFDFFGLNGEQGWNAVAIPHAIAMVRAADKKSPREAVEFVLQLLKYNDNNGNPYSDVFWLAALVQSVGELEFGQQSILFLSSLLKRVDRLLQFDRLMPSYNGILTVSCIRTLTQIALKLSGFICLDHVVELIKPFRNPNTIWQVRMEASRALLDLEFHCKGIDAALSLFVKYIEEEPSLRGQEKLGVHAMRICQAGGGSDFNDEIRTETLVALLHLLDSRISFNNVFLRHHLFGILQILAGRAPTLYGVPRDKILLRGDGDTYSDQRNICAAFVTEIKPTEPTLDMPNFSRDNLAIPDVSKEVDCVSNGREENILVIPENSKEADIVSNGHERKMSVPEVSKDADTVSNSHERKMPVVKIRVKQSAATSRAEEADNRAFERSQGGQHEADRVTSSSVSVDAPQRNSVEAVSISNQNVEEVNSCHDHGSRMTASIGSAKLPSEGDNFGKELQCTADSSKVSMHLQPDDPSSPSILQDNNVDPHAKKYVSLQSLSGARQDLNGGSSGKEKEKKKKDKEKKRKREDPEYWEKKRLKKEKKQKEKEMTKLLSEEVKTPSVEISGKKGEATIKMATVQLQQPIEPSQPKATITKVESRAEPSEGSSAPKIRIKLKSKTQNKL</sequence>
<organism evidence="1 2">
    <name type="scientific">Pistacia integerrima</name>
    <dbReference type="NCBI Taxonomy" id="434235"/>
    <lineage>
        <taxon>Eukaryota</taxon>
        <taxon>Viridiplantae</taxon>
        <taxon>Streptophyta</taxon>
        <taxon>Embryophyta</taxon>
        <taxon>Tracheophyta</taxon>
        <taxon>Spermatophyta</taxon>
        <taxon>Magnoliopsida</taxon>
        <taxon>eudicotyledons</taxon>
        <taxon>Gunneridae</taxon>
        <taxon>Pentapetalae</taxon>
        <taxon>rosids</taxon>
        <taxon>malvids</taxon>
        <taxon>Sapindales</taxon>
        <taxon>Anacardiaceae</taxon>
        <taxon>Pistacia</taxon>
    </lineage>
</organism>
<evidence type="ECO:0000313" key="1">
    <source>
        <dbReference type="EMBL" id="KAJ0049685.1"/>
    </source>
</evidence>
<evidence type="ECO:0000313" key="2">
    <source>
        <dbReference type="Proteomes" id="UP001163603"/>
    </source>
</evidence>
<comment type="caution">
    <text evidence="1">The sequence shown here is derived from an EMBL/GenBank/DDBJ whole genome shotgun (WGS) entry which is preliminary data.</text>
</comment>